<organism evidence="1 2">
    <name type="scientific">Ajellomyces capsulatus (strain H88)</name>
    <name type="common">Darling's disease fungus</name>
    <name type="synonym">Histoplasma capsulatum</name>
    <dbReference type="NCBI Taxonomy" id="544711"/>
    <lineage>
        <taxon>Eukaryota</taxon>
        <taxon>Fungi</taxon>
        <taxon>Dikarya</taxon>
        <taxon>Ascomycota</taxon>
        <taxon>Pezizomycotina</taxon>
        <taxon>Eurotiomycetes</taxon>
        <taxon>Eurotiomycetidae</taxon>
        <taxon>Onygenales</taxon>
        <taxon>Ajellomycetaceae</taxon>
        <taxon>Histoplasma</taxon>
    </lineage>
</organism>
<dbReference type="EMBL" id="CP069107">
    <property type="protein sequence ID" value="QSS57495.1"/>
    <property type="molecule type" value="Genomic_DNA"/>
</dbReference>
<evidence type="ECO:0000313" key="1">
    <source>
        <dbReference type="EMBL" id="QSS57495.1"/>
    </source>
</evidence>
<dbReference type="VEuPathDB" id="FungiDB:I7I53_11691"/>
<evidence type="ECO:0000313" key="2">
    <source>
        <dbReference type="Proteomes" id="UP000663419"/>
    </source>
</evidence>
<name>A0A8A1LWA1_AJEC8</name>
<dbReference type="AlphaFoldDB" id="A0A8A1LWA1"/>
<dbReference type="GO" id="GO:1990904">
    <property type="term" value="C:ribonucleoprotein complex"/>
    <property type="evidence" value="ECO:0007669"/>
    <property type="project" value="UniProtKB-KW"/>
</dbReference>
<proteinExistence type="predicted"/>
<dbReference type="Proteomes" id="UP000663419">
    <property type="component" value="Chromosome 6"/>
</dbReference>
<accession>A0A8A1LWA1</accession>
<keyword evidence="1" id="KW-0687">Ribonucleoprotein</keyword>
<sequence length="133" mass="15740">MRRINPAKLGFRNLKNYRRKSSRWKKYRRVARSYGRLESYFSARRFEPSGLRKLRANLTAVCIARSGKRWILESGKLLSPLVLMLMRKTAKNSTGRERKLEWERNIGKASGLKALSKLEGRPGMTKRDWKWRI</sequence>
<reference evidence="1" key="1">
    <citation type="submission" date="2021-01" db="EMBL/GenBank/DDBJ databases">
        <title>Chromosome-level genome assembly of a human fungal pathogen reveals clustering of transcriptionally co-regulated genes.</title>
        <authorList>
            <person name="Voorhies M."/>
            <person name="Cohen S."/>
            <person name="Shea T.P."/>
            <person name="Petrus S."/>
            <person name="Munoz J.F."/>
            <person name="Poplawski S."/>
            <person name="Goldman W.E."/>
            <person name="Michael T."/>
            <person name="Cuomo C.A."/>
            <person name="Sil A."/>
            <person name="Beyhan S."/>
        </authorList>
    </citation>
    <scope>NUCLEOTIDE SEQUENCE</scope>
    <source>
        <strain evidence="1">H88</strain>
    </source>
</reference>
<protein>
    <submittedName>
        <fullName evidence="1">Small nucleolar ribonucleoprotein complex subunit Utp14</fullName>
    </submittedName>
</protein>
<gene>
    <name evidence="1" type="primary">UTP14</name>
    <name evidence="1" type="ORF">I7I53_11691</name>
</gene>